<organism evidence="2 3">
    <name type="scientific">Lachnellula suecica</name>
    <dbReference type="NCBI Taxonomy" id="602035"/>
    <lineage>
        <taxon>Eukaryota</taxon>
        <taxon>Fungi</taxon>
        <taxon>Dikarya</taxon>
        <taxon>Ascomycota</taxon>
        <taxon>Pezizomycotina</taxon>
        <taxon>Leotiomycetes</taxon>
        <taxon>Helotiales</taxon>
        <taxon>Lachnaceae</taxon>
        <taxon>Lachnellula</taxon>
    </lineage>
</organism>
<keyword evidence="3" id="KW-1185">Reference proteome</keyword>
<reference evidence="2 3" key="1">
    <citation type="submission" date="2018-05" db="EMBL/GenBank/DDBJ databases">
        <title>Genome sequencing and assembly of the regulated plant pathogen Lachnellula willkommii and related sister species for the development of diagnostic species identification markers.</title>
        <authorList>
            <person name="Giroux E."/>
            <person name="Bilodeau G."/>
        </authorList>
    </citation>
    <scope>NUCLEOTIDE SEQUENCE [LARGE SCALE GENOMIC DNA]</scope>
    <source>
        <strain evidence="2 3">CBS 268.59</strain>
    </source>
</reference>
<comment type="caution">
    <text evidence="2">The sequence shown here is derived from an EMBL/GenBank/DDBJ whole genome shotgun (WGS) entry which is preliminary data.</text>
</comment>
<dbReference type="EMBL" id="QGMK01001550">
    <property type="protein sequence ID" value="TVY67465.1"/>
    <property type="molecule type" value="Genomic_DNA"/>
</dbReference>
<feature type="region of interest" description="Disordered" evidence="1">
    <location>
        <begin position="1"/>
        <end position="72"/>
    </location>
</feature>
<feature type="compositionally biased region" description="Acidic residues" evidence="1">
    <location>
        <begin position="178"/>
        <end position="193"/>
    </location>
</feature>
<protein>
    <submittedName>
        <fullName evidence="2">Uncharacterized protein</fullName>
    </submittedName>
</protein>
<evidence type="ECO:0000256" key="1">
    <source>
        <dbReference type="SAM" id="MobiDB-lite"/>
    </source>
</evidence>
<name>A0A8T9BWV5_9HELO</name>
<feature type="compositionally biased region" description="Basic residues" evidence="1">
    <location>
        <begin position="17"/>
        <end position="31"/>
    </location>
</feature>
<evidence type="ECO:0000313" key="3">
    <source>
        <dbReference type="Proteomes" id="UP000469558"/>
    </source>
</evidence>
<evidence type="ECO:0000313" key="2">
    <source>
        <dbReference type="EMBL" id="TVY67465.1"/>
    </source>
</evidence>
<feature type="compositionally biased region" description="Polar residues" evidence="1">
    <location>
        <begin position="211"/>
        <end position="231"/>
    </location>
</feature>
<dbReference type="OrthoDB" id="252020at2759"/>
<feature type="region of interest" description="Disordered" evidence="1">
    <location>
        <begin position="174"/>
        <end position="259"/>
    </location>
</feature>
<accession>A0A8T9BWV5</accession>
<dbReference type="Proteomes" id="UP000469558">
    <property type="component" value="Unassembled WGS sequence"/>
</dbReference>
<dbReference type="AlphaFoldDB" id="A0A8T9BWV5"/>
<sequence length="259" mass="28841">MEALAALEALEKEQKKPTNKKQRRPASRSSRRSVQEPKTLLSAPSTAKSDYAPSVRSESQGPASRRISFAEPARPSATSKRIWIPTVKASLASGFEFDPRLQKYGIAEQVWERFSRELIELAEVPGPALLWKLHSKAVTARIKKELQYDGDFKRKLRIWNKAFKQRGFQVDLALPGEQLEEPTDAGPADDEEDPKQRDLKRDGKRFRLIVTPNTEKGTSVYSRTSSLTRSVTGEGANLQKAAAAADEAEADNPDNPTDP</sequence>
<gene>
    <name evidence="2" type="ORF">LSUE1_G007396</name>
</gene>
<proteinExistence type="predicted"/>